<keyword evidence="1" id="KW-1133">Transmembrane helix</keyword>
<feature type="transmembrane region" description="Helical" evidence="1">
    <location>
        <begin position="143"/>
        <end position="162"/>
    </location>
</feature>
<accession>A0A0K9F529</accession>
<feature type="transmembrane region" description="Helical" evidence="1">
    <location>
        <begin position="20"/>
        <end position="38"/>
    </location>
</feature>
<sequence length="243" mass="27283">MKQSISAELLKLRHSRIGLVLVVLPSISLMIGCANFYLNQGVLENGWYSLWTQVCIFYGEFFLPILIAICCSYVCRLEHLNRNWNMILTSPVSVASVFFAKLLVVSILILFTQAFFLGLYWLAGTLFSLPGHFPVETIGWSVRGWYATLSISALQLAISLRIRSFATPIGICLCAVFIGLGMYTANLGIFFPFSLLTIGMSALNQDQLTNIQNILFWVANLFFIIIFASISIRRLKKKDILSS</sequence>
<dbReference type="Pfam" id="PF12730">
    <property type="entry name" value="ABC2_membrane_4"/>
    <property type="match status" value="1"/>
</dbReference>
<evidence type="ECO:0000256" key="1">
    <source>
        <dbReference type="SAM" id="Phobius"/>
    </source>
</evidence>
<proteinExistence type="predicted"/>
<dbReference type="CDD" id="cd21809">
    <property type="entry name" value="ABC-2_lan_permease-like"/>
    <property type="match status" value="1"/>
</dbReference>
<gene>
    <name evidence="2" type="ORF">ACZ11_19410</name>
</gene>
<dbReference type="PATRIC" id="fig|582475.4.peg.2950"/>
<feature type="transmembrane region" description="Helical" evidence="1">
    <location>
        <begin position="214"/>
        <end position="232"/>
    </location>
</feature>
<evidence type="ECO:0000313" key="3">
    <source>
        <dbReference type="Proteomes" id="UP000037326"/>
    </source>
</evidence>
<feature type="transmembrane region" description="Helical" evidence="1">
    <location>
        <begin position="50"/>
        <end position="75"/>
    </location>
</feature>
<dbReference type="AlphaFoldDB" id="A0A0K9F529"/>
<reference evidence="3" key="1">
    <citation type="submission" date="2015-07" db="EMBL/GenBank/DDBJ databases">
        <authorList>
            <consortium name="Consortium for Microbial Forensics and Genomics (microFORGE)"/>
            <person name="Knight B.M."/>
            <person name="Roberts D.P."/>
            <person name="Lin D."/>
            <person name="Hari K."/>
            <person name="Fletcher J."/>
            <person name="Melcher U."/>
            <person name="Blagden T."/>
            <person name="Winegar R.A."/>
        </authorList>
    </citation>
    <scope>NUCLEOTIDE SEQUENCE [LARGE SCALE GENOMIC DNA]</scope>
    <source>
        <strain evidence="3">DSM 23493</strain>
    </source>
</reference>
<dbReference type="EMBL" id="LFXJ01000010">
    <property type="protein sequence ID" value="KMY29273.1"/>
    <property type="molecule type" value="Genomic_DNA"/>
</dbReference>
<feature type="transmembrane region" description="Helical" evidence="1">
    <location>
        <begin position="169"/>
        <end position="194"/>
    </location>
</feature>
<dbReference type="Proteomes" id="UP000037326">
    <property type="component" value="Unassembled WGS sequence"/>
</dbReference>
<dbReference type="RefSeq" id="WP_049668179.1">
    <property type="nucleotide sequence ID" value="NZ_LFXJ01000010.1"/>
</dbReference>
<keyword evidence="1" id="KW-0472">Membrane</keyword>
<keyword evidence="1" id="KW-0812">Transmembrane</keyword>
<protein>
    <submittedName>
        <fullName evidence="2">Multidrug ABC transporter permease</fullName>
    </submittedName>
</protein>
<dbReference type="PROSITE" id="PS51257">
    <property type="entry name" value="PROKAR_LIPOPROTEIN"/>
    <property type="match status" value="1"/>
</dbReference>
<evidence type="ECO:0000313" key="2">
    <source>
        <dbReference type="EMBL" id="KMY29273.1"/>
    </source>
</evidence>
<comment type="caution">
    <text evidence="2">The sequence shown here is derived from an EMBL/GenBank/DDBJ whole genome shotgun (WGS) entry which is preliminary data.</text>
</comment>
<name>A0A0K9F529_9BACI</name>
<dbReference type="GeneID" id="96600380"/>
<feature type="transmembrane region" description="Helical" evidence="1">
    <location>
        <begin position="96"/>
        <end position="123"/>
    </location>
</feature>
<organism evidence="2 3">
    <name type="scientific">Lysinibacillus xylanilyticus</name>
    <dbReference type="NCBI Taxonomy" id="582475"/>
    <lineage>
        <taxon>Bacteria</taxon>
        <taxon>Bacillati</taxon>
        <taxon>Bacillota</taxon>
        <taxon>Bacilli</taxon>
        <taxon>Bacillales</taxon>
        <taxon>Bacillaceae</taxon>
        <taxon>Lysinibacillus</taxon>
    </lineage>
</organism>
<dbReference type="OrthoDB" id="9781996at2"/>